<feature type="coiled-coil region" evidence="1">
    <location>
        <begin position="7"/>
        <end position="55"/>
    </location>
</feature>
<dbReference type="RefSeq" id="WP_152299880.1">
    <property type="nucleotide sequence ID" value="NZ_CP041166.1"/>
</dbReference>
<keyword evidence="1" id="KW-0175">Coiled coil</keyword>
<dbReference type="KEGG" id="suln:FJR47_07795"/>
<dbReference type="EMBL" id="CP041166">
    <property type="protein sequence ID" value="QFR43819.1"/>
    <property type="molecule type" value="Genomic_DNA"/>
</dbReference>
<evidence type="ECO:0008006" key="4">
    <source>
        <dbReference type="Google" id="ProtNLM"/>
    </source>
</evidence>
<name>A0AAJ4A4K8_9BACT</name>
<evidence type="ECO:0000256" key="1">
    <source>
        <dbReference type="SAM" id="Coils"/>
    </source>
</evidence>
<sequence>MQNQTTLTKLNDKVSAVVEQYNLLKQENETLRLEVVKLKAESEIKNQEIEKLIEQNAMKDSEIESIVEKLEEIMV</sequence>
<reference evidence="3" key="1">
    <citation type="submission" date="2019-06" db="EMBL/GenBank/DDBJ databases">
        <title>Sulfurimonas gotlandica sp. nov., a chemoautotrophic and psychrotolerant epsilonproteobacterium isolated from a pelagic redoxcline, and an emended description of the genus Sulfurimonas.</title>
        <authorList>
            <person name="Wang S."/>
            <person name="Jiang L."/>
            <person name="Shao Z."/>
        </authorList>
    </citation>
    <scope>NUCLEOTIDE SEQUENCE [LARGE SCALE GENOMIC DNA]</scope>
    <source>
        <strain evidence="3">1-1N</strain>
    </source>
</reference>
<dbReference type="Proteomes" id="UP000326061">
    <property type="component" value="Chromosome"/>
</dbReference>
<organism evidence="2 3">
    <name type="scientific">Sulfurimonas xiamenensis</name>
    <dbReference type="NCBI Taxonomy" id="2590021"/>
    <lineage>
        <taxon>Bacteria</taxon>
        <taxon>Pseudomonadati</taxon>
        <taxon>Campylobacterota</taxon>
        <taxon>Epsilonproteobacteria</taxon>
        <taxon>Campylobacterales</taxon>
        <taxon>Sulfurimonadaceae</taxon>
        <taxon>Sulfurimonas</taxon>
    </lineage>
</organism>
<dbReference type="AlphaFoldDB" id="A0AAJ4A4K8"/>
<gene>
    <name evidence="2" type="ORF">FJR47_07795</name>
</gene>
<evidence type="ECO:0000313" key="3">
    <source>
        <dbReference type="Proteomes" id="UP000326061"/>
    </source>
</evidence>
<evidence type="ECO:0000313" key="2">
    <source>
        <dbReference type="EMBL" id="QFR43819.1"/>
    </source>
</evidence>
<keyword evidence="3" id="KW-1185">Reference proteome</keyword>
<protein>
    <recommendedName>
        <fullName evidence="4">Cell division protein ZapB</fullName>
    </recommendedName>
</protein>
<proteinExistence type="predicted"/>
<accession>A0AAJ4A4K8</accession>
<dbReference type="Gene3D" id="1.20.5.340">
    <property type="match status" value="1"/>
</dbReference>